<evidence type="ECO:0000313" key="3">
    <source>
        <dbReference type="Proteomes" id="UP000027195"/>
    </source>
</evidence>
<protein>
    <recommendedName>
        <fullName evidence="1">DUF6699 domain-containing protein</fullName>
    </recommendedName>
</protein>
<proteinExistence type="predicted"/>
<accession>A0A067MSD8</accession>
<dbReference type="InterPro" id="IPR046522">
    <property type="entry name" value="DUF6699"/>
</dbReference>
<name>A0A067MSD8_BOTB1</name>
<dbReference type="HOGENOM" id="CLU_072871_1_0_1"/>
<dbReference type="Pfam" id="PF20415">
    <property type="entry name" value="DUF6699"/>
    <property type="match status" value="1"/>
</dbReference>
<gene>
    <name evidence="2" type="ORF">BOTBODRAFT_28901</name>
</gene>
<dbReference type="EMBL" id="KL198021">
    <property type="protein sequence ID" value="KDQ18519.1"/>
    <property type="molecule type" value="Genomic_DNA"/>
</dbReference>
<dbReference type="InParanoid" id="A0A067MSD8"/>
<keyword evidence="3" id="KW-1185">Reference proteome</keyword>
<dbReference type="STRING" id="930990.A0A067MSD8"/>
<feature type="domain" description="DUF6699" evidence="1">
    <location>
        <begin position="76"/>
        <end position="215"/>
    </location>
</feature>
<dbReference type="AlphaFoldDB" id="A0A067MSD8"/>
<dbReference type="OrthoDB" id="3256399at2759"/>
<sequence length="239" mass="27117">MPSKTHPTWYPYGYSPMEEAPPLHPYPYHHHPYPYAHPCPYPYPYPPFEYEPPPGKPVTGVCPLLDMPPSDEKPEIAYDVRSPVSAARRRGHHHHYFRHHQDEELTAAEKNAPAVYPTTSHLLIISRAFPWGIKVAGSSSGVTCDDVLDAVHAALQKPITPSEWWIATPEQRKKVVAAFESNCSAEKSGRERKNGILRVDWLCDHTLILGLEKDKEFIGERVREEKVAKDTWVLALTKG</sequence>
<organism evidence="2 3">
    <name type="scientific">Botryobasidium botryosum (strain FD-172 SS1)</name>
    <dbReference type="NCBI Taxonomy" id="930990"/>
    <lineage>
        <taxon>Eukaryota</taxon>
        <taxon>Fungi</taxon>
        <taxon>Dikarya</taxon>
        <taxon>Basidiomycota</taxon>
        <taxon>Agaricomycotina</taxon>
        <taxon>Agaricomycetes</taxon>
        <taxon>Cantharellales</taxon>
        <taxon>Botryobasidiaceae</taxon>
        <taxon>Botryobasidium</taxon>
    </lineage>
</organism>
<dbReference type="Proteomes" id="UP000027195">
    <property type="component" value="Unassembled WGS sequence"/>
</dbReference>
<evidence type="ECO:0000313" key="2">
    <source>
        <dbReference type="EMBL" id="KDQ18519.1"/>
    </source>
</evidence>
<reference evidence="3" key="1">
    <citation type="journal article" date="2014" name="Proc. Natl. Acad. Sci. U.S.A.">
        <title>Extensive sampling of basidiomycete genomes demonstrates inadequacy of the white-rot/brown-rot paradigm for wood decay fungi.</title>
        <authorList>
            <person name="Riley R."/>
            <person name="Salamov A.A."/>
            <person name="Brown D.W."/>
            <person name="Nagy L.G."/>
            <person name="Floudas D."/>
            <person name="Held B.W."/>
            <person name="Levasseur A."/>
            <person name="Lombard V."/>
            <person name="Morin E."/>
            <person name="Otillar R."/>
            <person name="Lindquist E.A."/>
            <person name="Sun H."/>
            <person name="LaButti K.M."/>
            <person name="Schmutz J."/>
            <person name="Jabbour D."/>
            <person name="Luo H."/>
            <person name="Baker S.E."/>
            <person name="Pisabarro A.G."/>
            <person name="Walton J.D."/>
            <person name="Blanchette R.A."/>
            <person name="Henrissat B."/>
            <person name="Martin F."/>
            <person name="Cullen D."/>
            <person name="Hibbett D.S."/>
            <person name="Grigoriev I.V."/>
        </authorList>
    </citation>
    <scope>NUCLEOTIDE SEQUENCE [LARGE SCALE GENOMIC DNA]</scope>
    <source>
        <strain evidence="3">FD-172 SS1</strain>
    </source>
</reference>
<evidence type="ECO:0000259" key="1">
    <source>
        <dbReference type="Pfam" id="PF20415"/>
    </source>
</evidence>